<proteinExistence type="predicted"/>
<gene>
    <name evidence="5" type="ORF">PAXINDRAFT_13344</name>
</gene>
<dbReference type="Gene3D" id="2.30.180.10">
    <property type="entry name" value="FAS1 domain"/>
    <property type="match status" value="1"/>
</dbReference>
<evidence type="ECO:0000259" key="4">
    <source>
        <dbReference type="PROSITE" id="PS50213"/>
    </source>
</evidence>
<feature type="signal peptide" evidence="3">
    <location>
        <begin position="1"/>
        <end position="17"/>
    </location>
</feature>
<dbReference type="AlphaFoldDB" id="A0A0C9U3D0"/>
<evidence type="ECO:0000313" key="6">
    <source>
        <dbReference type="Proteomes" id="UP000053647"/>
    </source>
</evidence>
<organism evidence="5 6">
    <name type="scientific">Paxillus involutus ATCC 200175</name>
    <dbReference type="NCBI Taxonomy" id="664439"/>
    <lineage>
        <taxon>Eukaryota</taxon>
        <taxon>Fungi</taxon>
        <taxon>Dikarya</taxon>
        <taxon>Basidiomycota</taxon>
        <taxon>Agaricomycotina</taxon>
        <taxon>Agaricomycetes</taxon>
        <taxon>Agaricomycetidae</taxon>
        <taxon>Boletales</taxon>
        <taxon>Paxilineae</taxon>
        <taxon>Paxillaceae</taxon>
        <taxon>Paxillus</taxon>
    </lineage>
</organism>
<name>A0A0C9U3D0_PAXIN</name>
<reference evidence="5 6" key="1">
    <citation type="submission" date="2014-06" db="EMBL/GenBank/DDBJ databases">
        <authorList>
            <consortium name="DOE Joint Genome Institute"/>
            <person name="Kuo A."/>
            <person name="Kohler A."/>
            <person name="Nagy L.G."/>
            <person name="Floudas D."/>
            <person name="Copeland A."/>
            <person name="Barry K.W."/>
            <person name="Cichocki N."/>
            <person name="Veneault-Fourrey C."/>
            <person name="LaButti K."/>
            <person name="Lindquist E.A."/>
            <person name="Lipzen A."/>
            <person name="Lundell T."/>
            <person name="Morin E."/>
            <person name="Murat C."/>
            <person name="Sun H."/>
            <person name="Tunlid A."/>
            <person name="Henrissat B."/>
            <person name="Grigoriev I.V."/>
            <person name="Hibbett D.S."/>
            <person name="Martin F."/>
            <person name="Nordberg H.P."/>
            <person name="Cantor M.N."/>
            <person name="Hua S.X."/>
        </authorList>
    </citation>
    <scope>NUCLEOTIDE SEQUENCE [LARGE SCALE GENOMIC DNA]</scope>
    <source>
        <strain evidence="5 6">ATCC 200175</strain>
    </source>
</reference>
<dbReference type="InterPro" id="IPR036378">
    <property type="entry name" value="FAS1_dom_sf"/>
</dbReference>
<accession>A0A0C9U3D0</accession>
<dbReference type="SUPFAM" id="SSF82153">
    <property type="entry name" value="FAS1 domain"/>
    <property type="match status" value="1"/>
</dbReference>
<evidence type="ECO:0000256" key="3">
    <source>
        <dbReference type="SAM" id="SignalP"/>
    </source>
</evidence>
<dbReference type="EMBL" id="KN819348">
    <property type="protein sequence ID" value="KIJ13796.1"/>
    <property type="molecule type" value="Genomic_DNA"/>
</dbReference>
<dbReference type="InterPro" id="IPR040200">
    <property type="entry name" value="Mug57-like"/>
</dbReference>
<dbReference type="SMART" id="SM00554">
    <property type="entry name" value="FAS1"/>
    <property type="match status" value="1"/>
</dbReference>
<feature type="domain" description="FAS1" evidence="4">
    <location>
        <begin position="49"/>
        <end position="203"/>
    </location>
</feature>
<dbReference type="OrthoDB" id="5551751at2759"/>
<protein>
    <recommendedName>
        <fullName evidence="4">FAS1 domain-containing protein</fullName>
    </recommendedName>
</protein>
<dbReference type="HOGENOM" id="CLU_101498_0_0_1"/>
<reference evidence="6" key="2">
    <citation type="submission" date="2015-01" db="EMBL/GenBank/DDBJ databases">
        <title>Evolutionary Origins and Diversification of the Mycorrhizal Mutualists.</title>
        <authorList>
            <consortium name="DOE Joint Genome Institute"/>
            <consortium name="Mycorrhizal Genomics Consortium"/>
            <person name="Kohler A."/>
            <person name="Kuo A."/>
            <person name="Nagy L.G."/>
            <person name="Floudas D."/>
            <person name="Copeland A."/>
            <person name="Barry K.W."/>
            <person name="Cichocki N."/>
            <person name="Veneault-Fourrey C."/>
            <person name="LaButti K."/>
            <person name="Lindquist E.A."/>
            <person name="Lipzen A."/>
            <person name="Lundell T."/>
            <person name="Morin E."/>
            <person name="Murat C."/>
            <person name="Riley R."/>
            <person name="Ohm R."/>
            <person name="Sun H."/>
            <person name="Tunlid A."/>
            <person name="Henrissat B."/>
            <person name="Grigoriev I.V."/>
            <person name="Hibbett D.S."/>
            <person name="Martin F."/>
        </authorList>
    </citation>
    <scope>NUCLEOTIDE SEQUENCE [LARGE SCALE GENOMIC DNA]</scope>
    <source>
        <strain evidence="6">ATCC 200175</strain>
    </source>
</reference>
<feature type="chain" id="PRO_5002204003" description="FAS1 domain-containing protein" evidence="3">
    <location>
        <begin position="18"/>
        <end position="206"/>
    </location>
</feature>
<evidence type="ECO:0000313" key="5">
    <source>
        <dbReference type="EMBL" id="KIJ13796.1"/>
    </source>
</evidence>
<dbReference type="PROSITE" id="PS50213">
    <property type="entry name" value="FAS1"/>
    <property type="match status" value="1"/>
</dbReference>
<feature type="region of interest" description="Disordered" evidence="2">
    <location>
        <begin position="28"/>
        <end position="47"/>
    </location>
</feature>
<dbReference type="PANTHER" id="PTHR28156">
    <property type="entry name" value="FAS1 DOMAIN-CONTAINING PROTEIN YDR262W"/>
    <property type="match status" value="1"/>
</dbReference>
<evidence type="ECO:0000256" key="2">
    <source>
        <dbReference type="SAM" id="MobiDB-lite"/>
    </source>
</evidence>
<dbReference type="Pfam" id="PF02469">
    <property type="entry name" value="Fasciclin"/>
    <property type="match status" value="1"/>
</dbReference>
<dbReference type="InterPro" id="IPR000782">
    <property type="entry name" value="FAS1_domain"/>
</dbReference>
<evidence type="ECO:0000256" key="1">
    <source>
        <dbReference type="ARBA" id="ARBA00022729"/>
    </source>
</evidence>
<keyword evidence="1 3" id="KW-0732">Signal</keyword>
<sequence>MRLLYFLALTLPFLVSASLEEQILFSESSPTMAKEPSKDSPFTPLTSSQPTLSDLLTIESSASIYFSYARETVFSKEFEEECQQLTLLVPTNKAVMALGRKPHQGPTPVESNVEITEQQYDEQSQRNVMRWVAAHIIPSRVSLSDVPVTYNTMLDGKSVTFTPVSGVKKDSPEWSRVTLENGVRILGMKEGANGVIYIIDGTVHPN</sequence>
<dbReference type="Proteomes" id="UP000053647">
    <property type="component" value="Unassembled WGS sequence"/>
</dbReference>
<keyword evidence="6" id="KW-1185">Reference proteome</keyword>
<dbReference type="PANTHER" id="PTHR28156:SF1">
    <property type="entry name" value="FAS1 DOMAIN-CONTAINING PROTEIN YDR262W"/>
    <property type="match status" value="1"/>
</dbReference>